<dbReference type="Proteomes" id="UP000235703">
    <property type="component" value="Unassembled WGS sequence"/>
</dbReference>
<dbReference type="PANTHER" id="PTHR33284">
    <property type="entry name" value="RIBOSOMAL PROTEIN L25/GLN-TRNA SYNTHETASE, ANTI-CODON-BINDING DOMAIN-CONTAINING PROTEIN"/>
    <property type="match status" value="1"/>
</dbReference>
<dbReference type="NCBIfam" id="NF004612">
    <property type="entry name" value="PRK05943.1"/>
    <property type="match status" value="1"/>
</dbReference>
<organism evidence="9 10">
    <name type="scientific">Brevibacterium luteolum</name>
    <dbReference type="NCBI Taxonomy" id="199591"/>
    <lineage>
        <taxon>Bacteria</taxon>
        <taxon>Bacillati</taxon>
        <taxon>Actinomycetota</taxon>
        <taxon>Actinomycetes</taxon>
        <taxon>Micrococcales</taxon>
        <taxon>Brevibacteriaceae</taxon>
        <taxon>Brevibacterium</taxon>
    </lineage>
</organism>
<evidence type="ECO:0000256" key="5">
    <source>
        <dbReference type="HAMAP-Rule" id="MF_01334"/>
    </source>
</evidence>
<dbReference type="SUPFAM" id="SSF50715">
    <property type="entry name" value="Ribosomal protein L25-like"/>
    <property type="match status" value="1"/>
</dbReference>
<feature type="domain" description="Large ribosomal subunit protein bL25 L25" evidence="7">
    <location>
        <begin position="7"/>
        <end position="92"/>
    </location>
</feature>
<dbReference type="InterPro" id="IPR001021">
    <property type="entry name" value="Ribosomal_bL25_long"/>
</dbReference>
<reference evidence="9 10" key="1">
    <citation type="submission" date="2017-09" db="EMBL/GenBank/DDBJ databases">
        <title>Bacterial strain isolated from the female urinary microbiota.</title>
        <authorList>
            <person name="Thomas-White K."/>
            <person name="Kumar N."/>
            <person name="Forster S."/>
            <person name="Putonti C."/>
            <person name="Lawley T."/>
            <person name="Wolfe A.J."/>
        </authorList>
    </citation>
    <scope>NUCLEOTIDE SEQUENCE [LARGE SCALE GENOMIC DNA]</scope>
    <source>
        <strain evidence="9 10">UMB0680</strain>
    </source>
</reference>
<evidence type="ECO:0000256" key="2">
    <source>
        <dbReference type="ARBA" id="ARBA00022884"/>
    </source>
</evidence>
<evidence type="ECO:0000313" key="9">
    <source>
        <dbReference type="EMBL" id="PMB97001.1"/>
    </source>
</evidence>
<evidence type="ECO:0000259" key="8">
    <source>
        <dbReference type="Pfam" id="PF14693"/>
    </source>
</evidence>
<comment type="subunit">
    <text evidence="5">Part of the 50S ribosomal subunit; part of the 5S rRNA/L5/L18/L25 subcomplex. Contacts the 5S rRNA. Binds to the 5S rRNA independently of L5 and L18.</text>
</comment>
<dbReference type="InterPro" id="IPR020057">
    <property type="entry name" value="Ribosomal_bL25_b-dom"/>
</dbReference>
<feature type="region of interest" description="Disordered" evidence="6">
    <location>
        <begin position="185"/>
        <end position="225"/>
    </location>
</feature>
<evidence type="ECO:0000256" key="4">
    <source>
        <dbReference type="ARBA" id="ARBA00023274"/>
    </source>
</evidence>
<keyword evidence="10" id="KW-1185">Reference proteome</keyword>
<name>A0A2N6PE88_9MICO</name>
<evidence type="ECO:0000313" key="10">
    <source>
        <dbReference type="Proteomes" id="UP000235703"/>
    </source>
</evidence>
<sequence>MADFKLIAERREDFGKGAARRLRRADKVPAVLYGHGEDPIHLTLDGHATMMAMKMPNALLEIESPDGSKNRLAIARDIQRHPVTWNIEHLDLIIVKRGEKIEVEVPVVVEGEAAPGTVVSIDNQVIRLLAEATSLPESVEVSIEGREVGEHVYASDVTVPKGTELVDDPELLIVNISAELSEEQLEAELESDAVDEEVAAATGAPAESDAEAQGGDAEAEGGDEE</sequence>
<dbReference type="Gene3D" id="2.40.240.10">
    <property type="entry name" value="Ribosomal Protein L25, Chain P"/>
    <property type="match status" value="1"/>
</dbReference>
<dbReference type="InterPro" id="IPR029751">
    <property type="entry name" value="Ribosomal_L25_dom"/>
</dbReference>
<dbReference type="Pfam" id="PF01386">
    <property type="entry name" value="Ribosomal_L25p"/>
    <property type="match status" value="1"/>
</dbReference>
<keyword evidence="3 5" id="KW-0689">Ribosomal protein</keyword>
<dbReference type="Pfam" id="PF14693">
    <property type="entry name" value="Ribosomal_TL5_C"/>
    <property type="match status" value="1"/>
</dbReference>
<evidence type="ECO:0000256" key="6">
    <source>
        <dbReference type="SAM" id="MobiDB-lite"/>
    </source>
</evidence>
<evidence type="ECO:0000256" key="1">
    <source>
        <dbReference type="ARBA" id="ARBA00022730"/>
    </source>
</evidence>
<dbReference type="PANTHER" id="PTHR33284:SF1">
    <property type="entry name" value="RIBOSOMAL PROTEIN L25_GLN-TRNA SYNTHETASE, ANTI-CODON-BINDING DOMAIN-CONTAINING PROTEIN"/>
    <property type="match status" value="1"/>
</dbReference>
<feature type="compositionally biased region" description="Acidic residues" evidence="6">
    <location>
        <begin position="185"/>
        <end position="198"/>
    </location>
</feature>
<comment type="function">
    <text evidence="5">This is one of the proteins that binds to the 5S RNA in the ribosome where it forms part of the central protuberance.</text>
</comment>
<dbReference type="InterPro" id="IPR020930">
    <property type="entry name" value="Ribosomal_uL5_bac-type"/>
</dbReference>
<dbReference type="OrthoDB" id="5242980at2"/>
<dbReference type="NCBIfam" id="TIGR00731">
    <property type="entry name" value="bL25_bact_ctc"/>
    <property type="match status" value="1"/>
</dbReference>
<dbReference type="NCBIfam" id="NF004131">
    <property type="entry name" value="PRK05618.2-1"/>
    <property type="match status" value="1"/>
</dbReference>
<dbReference type="Gene3D" id="2.170.120.20">
    <property type="entry name" value="Ribosomal protein L25, beta domain"/>
    <property type="match status" value="1"/>
</dbReference>
<proteinExistence type="inferred from homology"/>
<dbReference type="InterPro" id="IPR011035">
    <property type="entry name" value="Ribosomal_bL25/Gln-tRNA_synth"/>
</dbReference>
<gene>
    <name evidence="5" type="primary">rplY</name>
    <name evidence="5" type="synonym">ctc</name>
    <name evidence="9" type="ORF">CJ198_13545</name>
</gene>
<keyword evidence="1 5" id="KW-0699">rRNA-binding</keyword>
<dbReference type="InterPro" id="IPR037121">
    <property type="entry name" value="Ribosomal_bL25_C"/>
</dbReference>
<protein>
    <recommendedName>
        <fullName evidence="5">Large ribosomal subunit protein bL25</fullName>
    </recommendedName>
    <alternativeName>
        <fullName evidence="5">General stress protein CTC</fullName>
    </alternativeName>
</protein>
<dbReference type="AlphaFoldDB" id="A0A2N6PE88"/>
<keyword evidence="2 5" id="KW-0694">RNA-binding</keyword>
<comment type="caution">
    <text evidence="9">The sequence shown here is derived from an EMBL/GenBank/DDBJ whole genome shotgun (WGS) entry which is preliminary data.</text>
</comment>
<dbReference type="GO" id="GO:0006412">
    <property type="term" value="P:translation"/>
    <property type="evidence" value="ECO:0007669"/>
    <property type="project" value="UniProtKB-UniRule"/>
</dbReference>
<keyword evidence="4 5" id="KW-0687">Ribonucleoprotein</keyword>
<dbReference type="EMBL" id="PNFZ01000011">
    <property type="protein sequence ID" value="PMB97001.1"/>
    <property type="molecule type" value="Genomic_DNA"/>
</dbReference>
<dbReference type="CDD" id="cd00495">
    <property type="entry name" value="Ribosomal_L25_TL5_CTC"/>
    <property type="match status" value="1"/>
</dbReference>
<comment type="similarity">
    <text evidence="5">Belongs to the bacterial ribosomal protein bL25 family. CTC subfamily.</text>
</comment>
<evidence type="ECO:0000256" key="3">
    <source>
        <dbReference type="ARBA" id="ARBA00022980"/>
    </source>
</evidence>
<dbReference type="RefSeq" id="WP_102163141.1">
    <property type="nucleotide sequence ID" value="NZ_PNFZ01000011.1"/>
</dbReference>
<dbReference type="GO" id="GO:0022625">
    <property type="term" value="C:cytosolic large ribosomal subunit"/>
    <property type="evidence" value="ECO:0007669"/>
    <property type="project" value="TreeGrafter"/>
</dbReference>
<dbReference type="GO" id="GO:0003735">
    <property type="term" value="F:structural constituent of ribosome"/>
    <property type="evidence" value="ECO:0007669"/>
    <property type="project" value="InterPro"/>
</dbReference>
<dbReference type="GO" id="GO:0008097">
    <property type="term" value="F:5S rRNA binding"/>
    <property type="evidence" value="ECO:0007669"/>
    <property type="project" value="InterPro"/>
</dbReference>
<feature type="domain" description="Large ribosomal subunit protein bL25 beta" evidence="8">
    <location>
        <begin position="100"/>
        <end position="178"/>
    </location>
</feature>
<dbReference type="HAMAP" id="MF_01334">
    <property type="entry name" value="Ribosomal_bL25_CTC"/>
    <property type="match status" value="1"/>
</dbReference>
<evidence type="ECO:0000259" key="7">
    <source>
        <dbReference type="Pfam" id="PF01386"/>
    </source>
</evidence>
<dbReference type="InterPro" id="IPR020056">
    <property type="entry name" value="Rbsml_bL25/Gln-tRNA_synth_N"/>
</dbReference>
<accession>A0A2N6PE88</accession>